<dbReference type="PROSITE" id="PS50222">
    <property type="entry name" value="EF_HAND_2"/>
    <property type="match status" value="1"/>
</dbReference>
<dbReference type="InterPro" id="IPR028846">
    <property type="entry name" value="Recoverin"/>
</dbReference>
<gene>
    <name evidence="8" type="primary">ncs1</name>
    <name evidence="8" type="ORF">CEXT_738561</name>
</gene>
<accession>A0AAV4SQE2</accession>
<dbReference type="PRINTS" id="PR00450">
    <property type="entry name" value="RECOVERIN"/>
</dbReference>
<evidence type="ECO:0000259" key="7">
    <source>
        <dbReference type="PROSITE" id="PS50222"/>
    </source>
</evidence>
<reference evidence="8 9" key="1">
    <citation type="submission" date="2021-06" db="EMBL/GenBank/DDBJ databases">
        <title>Caerostris extrusa draft genome.</title>
        <authorList>
            <person name="Kono N."/>
            <person name="Arakawa K."/>
        </authorList>
    </citation>
    <scope>NUCLEOTIDE SEQUENCE [LARGE SCALE GENOMIC DNA]</scope>
</reference>
<dbReference type="GO" id="GO:0005509">
    <property type="term" value="F:calcium ion binding"/>
    <property type="evidence" value="ECO:0007669"/>
    <property type="project" value="InterPro"/>
</dbReference>
<evidence type="ECO:0000256" key="1">
    <source>
        <dbReference type="ARBA" id="ARBA00006049"/>
    </source>
</evidence>
<evidence type="ECO:0000313" key="9">
    <source>
        <dbReference type="Proteomes" id="UP001054945"/>
    </source>
</evidence>
<dbReference type="EMBL" id="BPLR01010063">
    <property type="protein sequence ID" value="GIY36568.1"/>
    <property type="molecule type" value="Genomic_DNA"/>
</dbReference>
<keyword evidence="3" id="KW-0479">Metal-binding</keyword>
<dbReference type="PANTHER" id="PTHR23055">
    <property type="entry name" value="CALCIUM BINDING PROTEINS"/>
    <property type="match status" value="1"/>
</dbReference>
<evidence type="ECO:0000256" key="3">
    <source>
        <dbReference type="ARBA" id="ARBA00022723"/>
    </source>
</evidence>
<protein>
    <submittedName>
        <fullName evidence="8">Calcium-binding protein NCS-1</fullName>
    </submittedName>
</protein>
<dbReference type="Gene3D" id="1.10.238.10">
    <property type="entry name" value="EF-hand"/>
    <property type="match status" value="1"/>
</dbReference>
<dbReference type="PROSITE" id="PS00018">
    <property type="entry name" value="EF_HAND_1"/>
    <property type="match status" value="1"/>
</dbReference>
<comment type="similarity">
    <text evidence="1">Belongs to the recoverin family.</text>
</comment>
<proteinExistence type="inferred from homology"/>
<dbReference type="Proteomes" id="UP001054945">
    <property type="component" value="Unassembled WGS sequence"/>
</dbReference>
<evidence type="ECO:0000256" key="2">
    <source>
        <dbReference type="ARBA" id="ARBA00022707"/>
    </source>
</evidence>
<evidence type="ECO:0000313" key="8">
    <source>
        <dbReference type="EMBL" id="GIY36568.1"/>
    </source>
</evidence>
<evidence type="ECO:0000256" key="5">
    <source>
        <dbReference type="ARBA" id="ARBA00022837"/>
    </source>
</evidence>
<dbReference type="Pfam" id="PF00036">
    <property type="entry name" value="EF-hand_1"/>
    <property type="match status" value="1"/>
</dbReference>
<dbReference type="GO" id="GO:0008048">
    <property type="term" value="F:calcium sensitive guanylate cyclase activator activity"/>
    <property type="evidence" value="ECO:0007669"/>
    <property type="project" value="TreeGrafter"/>
</dbReference>
<keyword evidence="6" id="KW-0449">Lipoprotein</keyword>
<dbReference type="InterPro" id="IPR002048">
    <property type="entry name" value="EF_hand_dom"/>
</dbReference>
<dbReference type="PANTHER" id="PTHR23055:SF198">
    <property type="entry name" value="NEURONAL CALCIUM SENSOR 1"/>
    <property type="match status" value="1"/>
</dbReference>
<name>A0AAV4SQE2_CAEEX</name>
<dbReference type="SUPFAM" id="SSF47473">
    <property type="entry name" value="EF-hand"/>
    <property type="match status" value="1"/>
</dbReference>
<feature type="domain" description="EF-hand" evidence="7">
    <location>
        <begin position="93"/>
        <end position="128"/>
    </location>
</feature>
<keyword evidence="4" id="KW-0677">Repeat</keyword>
<organism evidence="8 9">
    <name type="scientific">Caerostris extrusa</name>
    <name type="common">Bark spider</name>
    <name type="synonym">Caerostris bankana</name>
    <dbReference type="NCBI Taxonomy" id="172846"/>
    <lineage>
        <taxon>Eukaryota</taxon>
        <taxon>Metazoa</taxon>
        <taxon>Ecdysozoa</taxon>
        <taxon>Arthropoda</taxon>
        <taxon>Chelicerata</taxon>
        <taxon>Arachnida</taxon>
        <taxon>Araneae</taxon>
        <taxon>Araneomorphae</taxon>
        <taxon>Entelegynae</taxon>
        <taxon>Araneoidea</taxon>
        <taxon>Araneidae</taxon>
        <taxon>Caerostris</taxon>
    </lineage>
</organism>
<dbReference type="InterPro" id="IPR011992">
    <property type="entry name" value="EF-hand-dom_pair"/>
</dbReference>
<keyword evidence="9" id="KW-1185">Reference proteome</keyword>
<dbReference type="AlphaFoldDB" id="A0AAV4SQE2"/>
<keyword evidence="5" id="KW-0106">Calcium</keyword>
<comment type="caution">
    <text evidence="8">The sequence shown here is derived from an EMBL/GenBank/DDBJ whole genome shotgun (WGS) entry which is preliminary data.</text>
</comment>
<sequence>MKIPSRNFKNHGRKSEKRCKNKFHLRLGEVNRLGISPFPRRRQQGRGSLRPKCLLDTTASGQLQQLGNKLVFDNHDIFWNSSTFTDNFFPSGDPTRFVDYVFNVFDIDKNGVITFKEFILAISITTRGTVEEKAQLGVQPVRLRQRRLRVA</sequence>
<keyword evidence="2" id="KW-0519">Myristate</keyword>
<evidence type="ECO:0000256" key="4">
    <source>
        <dbReference type="ARBA" id="ARBA00022737"/>
    </source>
</evidence>
<evidence type="ECO:0000256" key="6">
    <source>
        <dbReference type="ARBA" id="ARBA00023288"/>
    </source>
</evidence>
<dbReference type="InterPro" id="IPR018247">
    <property type="entry name" value="EF_Hand_1_Ca_BS"/>
</dbReference>